<proteinExistence type="predicted"/>
<dbReference type="Pfam" id="PF13456">
    <property type="entry name" value="RVT_3"/>
    <property type="match status" value="1"/>
</dbReference>
<dbReference type="InterPro" id="IPR044730">
    <property type="entry name" value="RNase_H-like_dom_plant"/>
</dbReference>
<dbReference type="InterPro" id="IPR036397">
    <property type="entry name" value="RNaseH_sf"/>
</dbReference>
<dbReference type="RefSeq" id="XP_056695663.1">
    <property type="nucleotide sequence ID" value="XM_056839685.1"/>
</dbReference>
<protein>
    <recommendedName>
        <fullName evidence="1">RNase H type-1 domain-containing protein</fullName>
    </recommendedName>
</protein>
<gene>
    <name evidence="3" type="primary">LOC130470100</name>
</gene>
<dbReference type="SUPFAM" id="SSF53098">
    <property type="entry name" value="Ribonuclease H-like"/>
    <property type="match status" value="1"/>
</dbReference>
<dbReference type="Proteomes" id="UP000813463">
    <property type="component" value="Chromosome 3"/>
</dbReference>
<name>A0ABM3RJ70_SPIOL</name>
<dbReference type="InterPro" id="IPR053151">
    <property type="entry name" value="RNase_H-like"/>
</dbReference>
<feature type="domain" description="RNase H type-1" evidence="1">
    <location>
        <begin position="8"/>
        <end position="96"/>
    </location>
</feature>
<evidence type="ECO:0000313" key="3">
    <source>
        <dbReference type="RefSeq" id="XP_056695663.1"/>
    </source>
</evidence>
<dbReference type="CDD" id="cd06222">
    <property type="entry name" value="RNase_H_like"/>
    <property type="match status" value="1"/>
</dbReference>
<reference evidence="3" key="2">
    <citation type="submission" date="2025-08" db="UniProtKB">
        <authorList>
            <consortium name="RefSeq"/>
        </authorList>
    </citation>
    <scope>IDENTIFICATION</scope>
    <source>
        <tissue evidence="3">Leaf</tissue>
    </source>
</reference>
<dbReference type="Gene3D" id="3.30.420.10">
    <property type="entry name" value="Ribonuclease H-like superfamily/Ribonuclease H"/>
    <property type="match status" value="1"/>
</dbReference>
<dbReference type="InterPro" id="IPR012337">
    <property type="entry name" value="RNaseH-like_sf"/>
</dbReference>
<sequence>MGFSSKYDAATPLVAELYAIREGLTMAVDYDIQNIELETDAEILVKLLKNLDDTYHHDLSPVLNDVACLMSRFRSIEFCHIPRNTNKVAHCFAQYAFCMEVGHKMFLNPPPFARVAYEGNLEGLKTLPDLNKLELYLAIKEEAYRRTRGY</sequence>
<evidence type="ECO:0000259" key="1">
    <source>
        <dbReference type="Pfam" id="PF13456"/>
    </source>
</evidence>
<evidence type="ECO:0000313" key="2">
    <source>
        <dbReference type="Proteomes" id="UP000813463"/>
    </source>
</evidence>
<dbReference type="GeneID" id="130470100"/>
<dbReference type="PANTHER" id="PTHR47723:SF20">
    <property type="entry name" value="RNASE H TYPE-1 DOMAIN-CONTAINING PROTEIN"/>
    <property type="match status" value="1"/>
</dbReference>
<reference evidence="2" key="1">
    <citation type="journal article" date="2021" name="Nat. Commun.">
        <title>Genomic analyses provide insights into spinach domestication and the genetic basis of agronomic traits.</title>
        <authorList>
            <person name="Cai X."/>
            <person name="Sun X."/>
            <person name="Xu C."/>
            <person name="Sun H."/>
            <person name="Wang X."/>
            <person name="Ge C."/>
            <person name="Zhang Z."/>
            <person name="Wang Q."/>
            <person name="Fei Z."/>
            <person name="Jiao C."/>
            <person name="Wang Q."/>
        </authorList>
    </citation>
    <scope>NUCLEOTIDE SEQUENCE [LARGE SCALE GENOMIC DNA]</scope>
    <source>
        <strain evidence="2">cv. Varoflay</strain>
    </source>
</reference>
<organism evidence="2 3">
    <name type="scientific">Spinacia oleracea</name>
    <name type="common">Spinach</name>
    <dbReference type="NCBI Taxonomy" id="3562"/>
    <lineage>
        <taxon>Eukaryota</taxon>
        <taxon>Viridiplantae</taxon>
        <taxon>Streptophyta</taxon>
        <taxon>Embryophyta</taxon>
        <taxon>Tracheophyta</taxon>
        <taxon>Spermatophyta</taxon>
        <taxon>Magnoliopsida</taxon>
        <taxon>eudicotyledons</taxon>
        <taxon>Gunneridae</taxon>
        <taxon>Pentapetalae</taxon>
        <taxon>Caryophyllales</taxon>
        <taxon>Chenopodiaceae</taxon>
        <taxon>Chenopodioideae</taxon>
        <taxon>Anserineae</taxon>
        <taxon>Spinacia</taxon>
    </lineage>
</organism>
<keyword evidence="2" id="KW-1185">Reference proteome</keyword>
<dbReference type="PANTHER" id="PTHR47723">
    <property type="entry name" value="OS05G0353850 PROTEIN"/>
    <property type="match status" value="1"/>
</dbReference>
<dbReference type="InterPro" id="IPR002156">
    <property type="entry name" value="RNaseH_domain"/>
</dbReference>
<accession>A0ABM3RJ70</accession>